<keyword evidence="1" id="KW-0597">Phosphoprotein</keyword>
<evidence type="ECO:0000313" key="3">
    <source>
        <dbReference type="Proteomes" id="UP000239089"/>
    </source>
</evidence>
<comment type="caution">
    <text evidence="2">The sequence shown here is derived from an EMBL/GenBank/DDBJ whole genome shotgun (WGS) entry which is preliminary data.</text>
</comment>
<dbReference type="PANTHER" id="PTHR44591:SF25">
    <property type="entry name" value="CHEMOTAXIS TWO-COMPONENT RESPONSE REGULATOR"/>
    <property type="match status" value="1"/>
</dbReference>
<dbReference type="PROSITE" id="PS50110">
    <property type="entry name" value="RESPONSE_REGULATORY"/>
    <property type="match status" value="1"/>
</dbReference>
<gene>
    <name evidence="2" type="ORF">CCR94_10160</name>
</gene>
<dbReference type="OrthoDB" id="5456285at2"/>
<keyword evidence="3" id="KW-1185">Reference proteome</keyword>
<dbReference type="InterPro" id="IPR011006">
    <property type="entry name" value="CheY-like_superfamily"/>
</dbReference>
<dbReference type="InterPro" id="IPR001789">
    <property type="entry name" value="Sig_transdc_resp-reg_receiver"/>
</dbReference>
<evidence type="ECO:0000256" key="1">
    <source>
        <dbReference type="ARBA" id="ARBA00022553"/>
    </source>
</evidence>
<dbReference type="GO" id="GO:0000160">
    <property type="term" value="P:phosphorelay signal transduction system"/>
    <property type="evidence" value="ECO:0007669"/>
    <property type="project" value="InterPro"/>
</dbReference>
<dbReference type="Proteomes" id="UP000239089">
    <property type="component" value="Unassembled WGS sequence"/>
</dbReference>
<dbReference type="Gene3D" id="3.40.50.2300">
    <property type="match status" value="1"/>
</dbReference>
<dbReference type="AlphaFoldDB" id="A0A2S6N8X7"/>
<dbReference type="GO" id="GO:0016301">
    <property type="term" value="F:kinase activity"/>
    <property type="evidence" value="ECO:0007669"/>
    <property type="project" value="UniProtKB-KW"/>
</dbReference>
<dbReference type="SUPFAM" id="SSF52172">
    <property type="entry name" value="CheY-like"/>
    <property type="match status" value="1"/>
</dbReference>
<name>A0A2S6N8X7_9HYPH</name>
<dbReference type="PANTHER" id="PTHR44591">
    <property type="entry name" value="STRESS RESPONSE REGULATOR PROTEIN 1"/>
    <property type="match status" value="1"/>
</dbReference>
<keyword evidence="2" id="KW-0418">Kinase</keyword>
<dbReference type="RefSeq" id="WP_104507759.1">
    <property type="nucleotide sequence ID" value="NZ_JACIGC010000002.1"/>
</dbReference>
<proteinExistence type="predicted"/>
<dbReference type="InterPro" id="IPR050595">
    <property type="entry name" value="Bact_response_regulator"/>
</dbReference>
<keyword evidence="2" id="KW-0808">Transferase</keyword>
<evidence type="ECO:0000313" key="2">
    <source>
        <dbReference type="EMBL" id="PPQ31076.1"/>
    </source>
</evidence>
<sequence>MTDTVLIVDDSPSIRFSISTILSKTHLDAQTASSAEEALSLMQAGLRPHILITDLHMGPMDGVELIRQTRKIPGLQFIPILMLTTESHRAERQEAKDAGGTGWLVKPVDGLKLLQLVAQLAPES</sequence>
<dbReference type="EMBL" id="NHSJ01000065">
    <property type="protein sequence ID" value="PPQ31076.1"/>
    <property type="molecule type" value="Genomic_DNA"/>
</dbReference>
<dbReference type="Pfam" id="PF00072">
    <property type="entry name" value="Response_reg"/>
    <property type="match status" value="1"/>
</dbReference>
<dbReference type="SMART" id="SM00448">
    <property type="entry name" value="REC"/>
    <property type="match status" value="1"/>
</dbReference>
<accession>A0A2S6N8X7</accession>
<reference evidence="2 3" key="1">
    <citation type="journal article" date="2018" name="Arch. Microbiol.">
        <title>New insights into the metabolic potential of the phototrophic purple bacterium Rhodopila globiformis DSM 161(T) from its draft genome sequence and evidence for a vanadium-dependent nitrogenase.</title>
        <authorList>
            <person name="Imhoff J.F."/>
            <person name="Rahn T."/>
            <person name="Kunzel S."/>
            <person name="Neulinger S.C."/>
        </authorList>
    </citation>
    <scope>NUCLEOTIDE SEQUENCE [LARGE SCALE GENOMIC DNA]</scope>
    <source>
        <strain evidence="2 3">DSM 16996</strain>
    </source>
</reference>
<organism evidence="2 3">
    <name type="scientific">Rhodoblastus sphagnicola</name>
    <dbReference type="NCBI Taxonomy" id="333368"/>
    <lineage>
        <taxon>Bacteria</taxon>
        <taxon>Pseudomonadati</taxon>
        <taxon>Pseudomonadota</taxon>
        <taxon>Alphaproteobacteria</taxon>
        <taxon>Hyphomicrobiales</taxon>
        <taxon>Rhodoblastaceae</taxon>
        <taxon>Rhodoblastus</taxon>
    </lineage>
</organism>
<protein>
    <submittedName>
        <fullName evidence="2">Two-component system sensor histidine kinase/response regulator</fullName>
    </submittedName>
</protein>